<dbReference type="PRINTS" id="PR00245">
    <property type="entry name" value="OLFACTORYR"/>
</dbReference>
<feature type="transmembrane region" description="Helical" evidence="9">
    <location>
        <begin position="61"/>
        <end position="84"/>
    </location>
</feature>
<sequence>MDIPKEITNVSSGFTLLGFSDFRCDHRAVFGVFMSVYLLTWTGNLLLLGSIKLSPHLHTPMYFFLGNLSIVDICFSTVTVPKLLVSLFQGGARISFLGCFVQMYFFYTLGNAENLLLSVMAFDRYLAVCNPLRYKSIMNTKIQILLVATCWVVSCLHSLLHSYTVSQLTYCEDRLIPHFFCDITSLIQLSCSSTSLADLLIHSEGSVEVVTPFILILISYLLIAKAILQLKTAKGRSKAFSSCSSHLIVICLFYGSVIFIHFRPSANYSADYNRLVSVLYTVLTPMLNPFIYSLRNEEVRNTLKIFFTK</sequence>
<accession>A0AAV6YP25</accession>
<comment type="similarity">
    <text evidence="8">Belongs to the G-protein coupled receptor 1 family.</text>
</comment>
<evidence type="ECO:0000256" key="9">
    <source>
        <dbReference type="RuleBase" id="RU363047"/>
    </source>
</evidence>
<keyword evidence="7 8" id="KW-0807">Transducer</keyword>
<evidence type="ECO:0000256" key="1">
    <source>
        <dbReference type="ARBA" id="ARBA00004651"/>
    </source>
</evidence>
<comment type="caution">
    <text evidence="11">The sequence shown here is derived from an EMBL/GenBank/DDBJ whole genome shotgun (WGS) entry which is preliminary data.</text>
</comment>
<keyword evidence="12" id="KW-1185">Reference proteome</keyword>
<dbReference type="PANTHER" id="PTHR48001">
    <property type="entry name" value="OLFACTORY RECEPTOR"/>
    <property type="match status" value="1"/>
</dbReference>
<feature type="transmembrane region" description="Helical" evidence="9">
    <location>
        <begin position="240"/>
        <end position="262"/>
    </location>
</feature>
<dbReference type="GO" id="GO:0005886">
    <property type="term" value="C:plasma membrane"/>
    <property type="evidence" value="ECO:0007669"/>
    <property type="project" value="UniProtKB-SubCell"/>
</dbReference>
<feature type="non-terminal residue" evidence="11">
    <location>
        <position position="309"/>
    </location>
</feature>
<dbReference type="FunFam" id="1.20.1070.10:FF:000001">
    <property type="entry name" value="Olfactory receptor"/>
    <property type="match status" value="1"/>
</dbReference>
<name>A0AAV6YP25_ENGPU</name>
<dbReference type="PRINTS" id="PR00237">
    <property type="entry name" value="GPCRRHODOPSN"/>
</dbReference>
<feature type="transmembrane region" description="Helical" evidence="9">
    <location>
        <begin position="274"/>
        <end position="294"/>
    </location>
</feature>
<keyword evidence="8" id="KW-0297">G-protein coupled receptor</keyword>
<dbReference type="GO" id="GO:0004984">
    <property type="term" value="F:olfactory receptor activity"/>
    <property type="evidence" value="ECO:0007669"/>
    <property type="project" value="InterPro"/>
</dbReference>
<keyword evidence="3 8" id="KW-0812">Transmembrane</keyword>
<protein>
    <recommendedName>
        <fullName evidence="9">Olfactory receptor</fullName>
    </recommendedName>
</protein>
<feature type="transmembrane region" description="Helical" evidence="9">
    <location>
        <begin position="209"/>
        <end position="228"/>
    </location>
</feature>
<evidence type="ECO:0000256" key="2">
    <source>
        <dbReference type="ARBA" id="ARBA00022606"/>
    </source>
</evidence>
<evidence type="ECO:0000256" key="5">
    <source>
        <dbReference type="ARBA" id="ARBA00022989"/>
    </source>
</evidence>
<dbReference type="InterPro" id="IPR000725">
    <property type="entry name" value="Olfact_rcpt"/>
</dbReference>
<keyword evidence="5 9" id="KW-1133">Transmembrane helix</keyword>
<keyword evidence="4 9" id="KW-0552">Olfaction</keyword>
<dbReference type="PROSITE" id="PS00237">
    <property type="entry name" value="G_PROTEIN_RECEP_F1_1"/>
    <property type="match status" value="1"/>
</dbReference>
<evidence type="ECO:0000256" key="8">
    <source>
        <dbReference type="RuleBase" id="RU000688"/>
    </source>
</evidence>
<dbReference type="PROSITE" id="PS50262">
    <property type="entry name" value="G_PROTEIN_RECEP_F1_2"/>
    <property type="match status" value="1"/>
</dbReference>
<keyword evidence="2 9" id="KW-0716">Sensory transduction</keyword>
<dbReference type="AlphaFoldDB" id="A0AAV6YP25"/>
<keyword evidence="6 9" id="KW-0472">Membrane</keyword>
<comment type="subcellular location">
    <subcellularLocation>
        <location evidence="1 9">Cell membrane</location>
        <topology evidence="1 9">Multi-pass membrane protein</topology>
    </subcellularLocation>
</comment>
<keyword evidence="8" id="KW-0675">Receptor</keyword>
<evidence type="ECO:0000313" key="12">
    <source>
        <dbReference type="Proteomes" id="UP000824782"/>
    </source>
</evidence>
<gene>
    <name evidence="11" type="ORF">GDO81_024498</name>
</gene>
<evidence type="ECO:0000256" key="6">
    <source>
        <dbReference type="ARBA" id="ARBA00023136"/>
    </source>
</evidence>
<dbReference type="SUPFAM" id="SSF81321">
    <property type="entry name" value="Family A G protein-coupled receptor-like"/>
    <property type="match status" value="1"/>
</dbReference>
<dbReference type="Gene3D" id="1.20.1070.10">
    <property type="entry name" value="Rhodopsin 7-helix transmembrane proteins"/>
    <property type="match status" value="1"/>
</dbReference>
<dbReference type="InterPro" id="IPR017452">
    <property type="entry name" value="GPCR_Rhodpsn_7TM"/>
</dbReference>
<feature type="domain" description="G-protein coupled receptors family 1 profile" evidence="10">
    <location>
        <begin position="43"/>
        <end position="292"/>
    </location>
</feature>
<organism evidence="11 12">
    <name type="scientific">Engystomops pustulosus</name>
    <name type="common">Tungara frog</name>
    <name type="synonym">Physalaemus pustulosus</name>
    <dbReference type="NCBI Taxonomy" id="76066"/>
    <lineage>
        <taxon>Eukaryota</taxon>
        <taxon>Metazoa</taxon>
        <taxon>Chordata</taxon>
        <taxon>Craniata</taxon>
        <taxon>Vertebrata</taxon>
        <taxon>Euteleostomi</taxon>
        <taxon>Amphibia</taxon>
        <taxon>Batrachia</taxon>
        <taxon>Anura</taxon>
        <taxon>Neobatrachia</taxon>
        <taxon>Hyloidea</taxon>
        <taxon>Leptodactylidae</taxon>
        <taxon>Leiuperinae</taxon>
        <taxon>Engystomops</taxon>
    </lineage>
</organism>
<evidence type="ECO:0000313" key="11">
    <source>
        <dbReference type="EMBL" id="KAG8537460.1"/>
    </source>
</evidence>
<evidence type="ECO:0000256" key="4">
    <source>
        <dbReference type="ARBA" id="ARBA00022725"/>
    </source>
</evidence>
<feature type="transmembrane region" description="Helical" evidence="9">
    <location>
        <begin position="104"/>
        <end position="122"/>
    </location>
</feature>
<evidence type="ECO:0000256" key="7">
    <source>
        <dbReference type="ARBA" id="ARBA00023224"/>
    </source>
</evidence>
<feature type="transmembrane region" description="Helical" evidence="9">
    <location>
        <begin position="142"/>
        <end position="160"/>
    </location>
</feature>
<feature type="transmembrane region" description="Helical" evidence="9">
    <location>
        <begin position="28"/>
        <end position="49"/>
    </location>
</feature>
<dbReference type="Proteomes" id="UP000824782">
    <property type="component" value="Unassembled WGS sequence"/>
</dbReference>
<dbReference type="EMBL" id="WNYA01030072">
    <property type="protein sequence ID" value="KAG8537460.1"/>
    <property type="molecule type" value="Genomic_DNA"/>
</dbReference>
<proteinExistence type="inferred from homology"/>
<dbReference type="InterPro" id="IPR000276">
    <property type="entry name" value="GPCR_Rhodpsn"/>
</dbReference>
<dbReference type="Pfam" id="PF13853">
    <property type="entry name" value="7tm_4"/>
    <property type="match status" value="1"/>
</dbReference>
<reference evidence="11" key="1">
    <citation type="thesis" date="2020" institute="ProQuest LLC" country="789 East Eisenhower Parkway, Ann Arbor, MI, USA">
        <title>Comparative Genomics and Chromosome Evolution.</title>
        <authorList>
            <person name="Mudd A.B."/>
        </authorList>
    </citation>
    <scope>NUCLEOTIDE SEQUENCE</scope>
    <source>
        <strain evidence="11">237g6f4</strain>
        <tissue evidence="11">Blood</tissue>
    </source>
</reference>
<keyword evidence="9" id="KW-1003">Cell membrane</keyword>
<evidence type="ECO:0000256" key="3">
    <source>
        <dbReference type="ARBA" id="ARBA00022692"/>
    </source>
</evidence>
<evidence type="ECO:0000259" key="10">
    <source>
        <dbReference type="PROSITE" id="PS50262"/>
    </source>
</evidence>
<dbReference type="GO" id="GO:0004930">
    <property type="term" value="F:G protein-coupled receptor activity"/>
    <property type="evidence" value="ECO:0007669"/>
    <property type="project" value="UniProtKB-KW"/>
</dbReference>